<feature type="non-terminal residue" evidence="2">
    <location>
        <position position="88"/>
    </location>
</feature>
<feature type="compositionally biased region" description="Basic residues" evidence="1">
    <location>
        <begin position="49"/>
        <end position="58"/>
    </location>
</feature>
<proteinExistence type="predicted"/>
<reference evidence="2 3" key="1">
    <citation type="submission" date="2019-10" db="EMBL/GenBank/DDBJ databases">
        <title>Lysobacter alkalisoli sp. nov., isolated from saline-alkaline soil.</title>
        <authorList>
            <person name="Sun J.-Q."/>
        </authorList>
    </citation>
    <scope>NUCLEOTIDE SEQUENCE [LARGE SCALE GENOMIC DNA]</scope>
    <source>
        <strain evidence="2 3">KCTC 42381</strain>
    </source>
</reference>
<dbReference type="Proteomes" id="UP000320431">
    <property type="component" value="Unassembled WGS sequence"/>
</dbReference>
<sequence length="88" mass="9532">MTEKRRASLRAALRVCRRYGLFDCQESQGRPLSLFLTLTLTFSGLKPAAHRRGRRPQRRPCLSAASLGAVPPASRRTGDRGGAAVPAG</sequence>
<evidence type="ECO:0000256" key="1">
    <source>
        <dbReference type="SAM" id="MobiDB-lite"/>
    </source>
</evidence>
<protein>
    <submittedName>
        <fullName evidence="2">Uncharacterized protein</fullName>
    </submittedName>
</protein>
<dbReference type="AlphaFoldDB" id="A0A508AQ37"/>
<organism evidence="2 3">
    <name type="scientific">Marilutibacter maris</name>
    <dbReference type="NCBI Taxonomy" id="1605891"/>
    <lineage>
        <taxon>Bacteria</taxon>
        <taxon>Pseudomonadati</taxon>
        <taxon>Pseudomonadota</taxon>
        <taxon>Gammaproteobacteria</taxon>
        <taxon>Lysobacterales</taxon>
        <taxon>Lysobacteraceae</taxon>
        <taxon>Marilutibacter</taxon>
    </lineage>
</organism>
<evidence type="ECO:0000313" key="3">
    <source>
        <dbReference type="Proteomes" id="UP000320431"/>
    </source>
</evidence>
<feature type="region of interest" description="Disordered" evidence="1">
    <location>
        <begin position="49"/>
        <end position="88"/>
    </location>
</feature>
<name>A0A508AQ37_9GAMM</name>
<dbReference type="EMBL" id="VICD02000135">
    <property type="protein sequence ID" value="KAB8190207.1"/>
    <property type="molecule type" value="Genomic_DNA"/>
</dbReference>
<gene>
    <name evidence="2" type="ORF">FKV24_008830</name>
</gene>
<accession>A0A508AQ37</accession>
<evidence type="ECO:0000313" key="2">
    <source>
        <dbReference type="EMBL" id="KAB8190207.1"/>
    </source>
</evidence>
<comment type="caution">
    <text evidence="2">The sequence shown here is derived from an EMBL/GenBank/DDBJ whole genome shotgun (WGS) entry which is preliminary data.</text>
</comment>